<evidence type="ECO:0000256" key="4">
    <source>
        <dbReference type="RuleBase" id="RU004335"/>
    </source>
</evidence>
<gene>
    <name evidence="5" type="ORF">KI387_041671</name>
</gene>
<dbReference type="Pfam" id="PF00332">
    <property type="entry name" value="Glyco_hydro_17"/>
    <property type="match status" value="1"/>
</dbReference>
<sequence>MLGNNIPEVCDVVNMVKRYKIRKVRLFEAHHEALKSLANSGIEVIVGVGNNELGIIASDWAGANCYVDNKTDISLDYALLNPSVTILNEEGGRKYRSLFYAMLDSLITACG</sequence>
<reference evidence="5 6" key="1">
    <citation type="journal article" date="2021" name="Nat. Plants">
        <title>The Taxus genome provides insights into paclitaxel biosynthesis.</title>
        <authorList>
            <person name="Xiong X."/>
            <person name="Gou J."/>
            <person name="Liao Q."/>
            <person name="Li Y."/>
            <person name="Zhou Q."/>
            <person name="Bi G."/>
            <person name="Li C."/>
            <person name="Du R."/>
            <person name="Wang X."/>
            <person name="Sun T."/>
            <person name="Guo L."/>
            <person name="Liang H."/>
            <person name="Lu P."/>
            <person name="Wu Y."/>
            <person name="Zhang Z."/>
            <person name="Ro D.K."/>
            <person name="Shang Y."/>
            <person name="Huang S."/>
            <person name="Yan J."/>
        </authorList>
    </citation>
    <scope>NUCLEOTIDE SEQUENCE [LARGE SCALE GENOMIC DNA]</scope>
    <source>
        <strain evidence="5">Ta-2019</strain>
    </source>
</reference>
<dbReference type="InterPro" id="IPR017853">
    <property type="entry name" value="GH"/>
</dbReference>
<dbReference type="Proteomes" id="UP000824469">
    <property type="component" value="Unassembled WGS sequence"/>
</dbReference>
<dbReference type="Gene3D" id="3.20.20.80">
    <property type="entry name" value="Glycosidases"/>
    <property type="match status" value="2"/>
</dbReference>
<dbReference type="InterPro" id="IPR000490">
    <property type="entry name" value="Glyco_hydro_17"/>
</dbReference>
<dbReference type="AlphaFoldDB" id="A0AA38F8Q9"/>
<comment type="similarity">
    <text evidence="1 4">Belongs to the glycosyl hydrolase 17 family.</text>
</comment>
<dbReference type="PANTHER" id="PTHR32227">
    <property type="entry name" value="GLUCAN ENDO-1,3-BETA-GLUCOSIDASE BG1-RELATED-RELATED"/>
    <property type="match status" value="1"/>
</dbReference>
<evidence type="ECO:0000256" key="2">
    <source>
        <dbReference type="ARBA" id="ARBA00022801"/>
    </source>
</evidence>
<dbReference type="GO" id="GO:0004553">
    <property type="term" value="F:hydrolase activity, hydrolyzing O-glycosyl compounds"/>
    <property type="evidence" value="ECO:0007669"/>
    <property type="project" value="InterPro"/>
</dbReference>
<dbReference type="SUPFAM" id="SSF51445">
    <property type="entry name" value="(Trans)glycosidases"/>
    <property type="match status" value="1"/>
</dbReference>
<proteinExistence type="inferred from homology"/>
<organism evidence="5 6">
    <name type="scientific">Taxus chinensis</name>
    <name type="common">Chinese yew</name>
    <name type="synonym">Taxus wallichiana var. chinensis</name>
    <dbReference type="NCBI Taxonomy" id="29808"/>
    <lineage>
        <taxon>Eukaryota</taxon>
        <taxon>Viridiplantae</taxon>
        <taxon>Streptophyta</taxon>
        <taxon>Embryophyta</taxon>
        <taxon>Tracheophyta</taxon>
        <taxon>Spermatophyta</taxon>
        <taxon>Pinopsida</taxon>
        <taxon>Pinidae</taxon>
        <taxon>Conifers II</taxon>
        <taxon>Cupressales</taxon>
        <taxon>Taxaceae</taxon>
        <taxon>Taxus</taxon>
    </lineage>
</organism>
<evidence type="ECO:0000313" key="6">
    <source>
        <dbReference type="Proteomes" id="UP000824469"/>
    </source>
</evidence>
<accession>A0AA38F8Q9</accession>
<dbReference type="InterPro" id="IPR044965">
    <property type="entry name" value="Glyco_hydro_17_plant"/>
</dbReference>
<dbReference type="GO" id="GO:0005975">
    <property type="term" value="P:carbohydrate metabolic process"/>
    <property type="evidence" value="ECO:0007669"/>
    <property type="project" value="InterPro"/>
</dbReference>
<keyword evidence="2" id="KW-0378">Hydrolase</keyword>
<keyword evidence="6" id="KW-1185">Reference proteome</keyword>
<evidence type="ECO:0000256" key="3">
    <source>
        <dbReference type="ARBA" id="ARBA00023295"/>
    </source>
</evidence>
<name>A0AA38F8Q9_TAXCH</name>
<dbReference type="EMBL" id="JAHRHJ020001654">
    <property type="protein sequence ID" value="KAH9293126.1"/>
    <property type="molecule type" value="Genomic_DNA"/>
</dbReference>
<evidence type="ECO:0000256" key="1">
    <source>
        <dbReference type="ARBA" id="ARBA00008773"/>
    </source>
</evidence>
<comment type="caution">
    <text evidence="5">The sequence shown here is derived from an EMBL/GenBank/DDBJ whole genome shotgun (WGS) entry which is preliminary data.</text>
</comment>
<keyword evidence="3" id="KW-0326">Glycosidase</keyword>
<evidence type="ECO:0000313" key="5">
    <source>
        <dbReference type="EMBL" id="KAH9293126.1"/>
    </source>
</evidence>
<protein>
    <submittedName>
        <fullName evidence="5">Uncharacterized protein</fullName>
    </submittedName>
</protein>